<evidence type="ECO:0000313" key="4">
    <source>
        <dbReference type="Proteomes" id="UP000236151"/>
    </source>
</evidence>
<accession>A0A2K2FBH5</accession>
<keyword evidence="2" id="KW-0804">Transcription</keyword>
<keyword evidence="4" id="KW-1185">Reference proteome</keyword>
<sequence>MDNYDVILDFFSKSEKPVKAGEVATATGIDKKEVDKVMSKLKKEGKIVSPKACYWEIKK</sequence>
<evidence type="ECO:0000256" key="2">
    <source>
        <dbReference type="ARBA" id="ARBA00023163"/>
    </source>
</evidence>
<dbReference type="InterPro" id="IPR006793">
    <property type="entry name" value="FaeA"/>
</dbReference>
<dbReference type="Gene3D" id="1.10.10.10">
    <property type="entry name" value="Winged helix-like DNA-binding domain superfamily/Winged helix DNA-binding domain"/>
    <property type="match status" value="1"/>
</dbReference>
<name>A0A2K2FBH5_9CLOT</name>
<protein>
    <submittedName>
        <fullName evidence="3">MarR family transcriptional regulator</fullName>
    </submittedName>
</protein>
<comment type="caution">
    <text evidence="3">The sequence shown here is derived from an EMBL/GenBank/DDBJ whole genome shotgun (WGS) entry which is preliminary data.</text>
</comment>
<dbReference type="OrthoDB" id="15623at2"/>
<proteinExistence type="predicted"/>
<dbReference type="InterPro" id="IPR036388">
    <property type="entry name" value="WH-like_DNA-bd_sf"/>
</dbReference>
<dbReference type="EMBL" id="NIOJ01000034">
    <property type="protein sequence ID" value="PNT97725.1"/>
    <property type="molecule type" value="Genomic_DNA"/>
</dbReference>
<organism evidence="3 4">
    <name type="scientific">Clostridium thermosuccinogenes</name>
    <dbReference type="NCBI Taxonomy" id="84032"/>
    <lineage>
        <taxon>Bacteria</taxon>
        <taxon>Bacillati</taxon>
        <taxon>Bacillota</taxon>
        <taxon>Clostridia</taxon>
        <taxon>Eubacteriales</taxon>
        <taxon>Clostridiaceae</taxon>
        <taxon>Clostridium</taxon>
    </lineage>
</organism>
<dbReference type="KEGG" id="cthd:CDO33_11540"/>
<dbReference type="SUPFAM" id="SSF46785">
    <property type="entry name" value="Winged helix' DNA-binding domain"/>
    <property type="match status" value="1"/>
</dbReference>
<reference evidence="3 4" key="1">
    <citation type="submission" date="2017-06" db="EMBL/GenBank/DDBJ databases">
        <title>Investigating the central metabolism of Clostridium thermosuccinogenes.</title>
        <authorList>
            <person name="Koendjbiharie J.G."/>
            <person name="van Kranenburg R."/>
        </authorList>
    </citation>
    <scope>NUCLEOTIDE SEQUENCE [LARGE SCALE GENOMIC DNA]</scope>
    <source>
        <strain evidence="3 4">DSM 5806</strain>
    </source>
</reference>
<dbReference type="Pfam" id="PF04703">
    <property type="entry name" value="FaeA"/>
    <property type="match status" value="1"/>
</dbReference>
<evidence type="ECO:0000313" key="3">
    <source>
        <dbReference type="EMBL" id="PNT97725.1"/>
    </source>
</evidence>
<dbReference type="RefSeq" id="WP_103082121.1">
    <property type="nucleotide sequence ID" value="NZ_CP021850.1"/>
</dbReference>
<dbReference type="Proteomes" id="UP000236151">
    <property type="component" value="Unassembled WGS sequence"/>
</dbReference>
<dbReference type="GO" id="GO:0006355">
    <property type="term" value="P:regulation of DNA-templated transcription"/>
    <property type="evidence" value="ECO:0007669"/>
    <property type="project" value="InterPro"/>
</dbReference>
<keyword evidence="1" id="KW-0805">Transcription regulation</keyword>
<gene>
    <name evidence="3" type="ORF">CDQ84_12800</name>
</gene>
<dbReference type="AlphaFoldDB" id="A0A2K2FBH5"/>
<dbReference type="InterPro" id="IPR036390">
    <property type="entry name" value="WH_DNA-bd_sf"/>
</dbReference>
<evidence type="ECO:0000256" key="1">
    <source>
        <dbReference type="ARBA" id="ARBA00023015"/>
    </source>
</evidence>